<reference evidence="2" key="1">
    <citation type="submission" date="2023-04" db="EMBL/GenBank/DDBJ databases">
        <authorList>
            <person name="Vijverberg K."/>
            <person name="Xiong W."/>
            <person name="Schranz E."/>
        </authorList>
    </citation>
    <scope>NUCLEOTIDE SEQUENCE</scope>
</reference>
<sequence length="141" mass="15773">MFDDDNTFVGVISILTTIKSLQKPSSSKPSYDFDLFSSSSEEEEELNVDANSPWNQGNETKTNPVDNPAPSEPQYDDVELRDNVSSIVSKVDSLDKSLDQLDSKIDQNVTSLDSKLELILKLLFEIKEAGPSELDWENQLD</sequence>
<dbReference type="Proteomes" id="UP001177003">
    <property type="component" value="Chromosome 0"/>
</dbReference>
<keyword evidence="3" id="KW-1185">Reference proteome</keyword>
<evidence type="ECO:0000256" key="1">
    <source>
        <dbReference type="SAM" id="MobiDB-lite"/>
    </source>
</evidence>
<feature type="region of interest" description="Disordered" evidence="1">
    <location>
        <begin position="22"/>
        <end position="76"/>
    </location>
</feature>
<protein>
    <submittedName>
        <fullName evidence="2">Uncharacterized protein</fullName>
    </submittedName>
</protein>
<evidence type="ECO:0000313" key="2">
    <source>
        <dbReference type="EMBL" id="CAI9261268.1"/>
    </source>
</evidence>
<gene>
    <name evidence="2" type="ORF">LSALG_LOCUS2058</name>
</gene>
<dbReference type="EMBL" id="OX465086">
    <property type="protein sequence ID" value="CAI9261268.1"/>
    <property type="molecule type" value="Genomic_DNA"/>
</dbReference>
<name>A0AA35VJZ4_LACSI</name>
<organism evidence="2 3">
    <name type="scientific">Lactuca saligna</name>
    <name type="common">Willowleaf lettuce</name>
    <dbReference type="NCBI Taxonomy" id="75948"/>
    <lineage>
        <taxon>Eukaryota</taxon>
        <taxon>Viridiplantae</taxon>
        <taxon>Streptophyta</taxon>
        <taxon>Embryophyta</taxon>
        <taxon>Tracheophyta</taxon>
        <taxon>Spermatophyta</taxon>
        <taxon>Magnoliopsida</taxon>
        <taxon>eudicotyledons</taxon>
        <taxon>Gunneridae</taxon>
        <taxon>Pentapetalae</taxon>
        <taxon>asterids</taxon>
        <taxon>campanulids</taxon>
        <taxon>Asterales</taxon>
        <taxon>Asteraceae</taxon>
        <taxon>Cichorioideae</taxon>
        <taxon>Cichorieae</taxon>
        <taxon>Lactucinae</taxon>
        <taxon>Lactuca</taxon>
    </lineage>
</organism>
<feature type="compositionally biased region" description="Polar residues" evidence="1">
    <location>
        <begin position="49"/>
        <end position="65"/>
    </location>
</feature>
<accession>A0AA35VJZ4</accession>
<dbReference type="AlphaFoldDB" id="A0AA35VJZ4"/>
<evidence type="ECO:0000313" key="3">
    <source>
        <dbReference type="Proteomes" id="UP001177003"/>
    </source>
</evidence>
<proteinExistence type="predicted"/>